<evidence type="ECO:0000259" key="1">
    <source>
        <dbReference type="Pfam" id="PF12146"/>
    </source>
</evidence>
<dbReference type="InterPro" id="IPR000073">
    <property type="entry name" value="AB_hydrolase_1"/>
</dbReference>
<proteinExistence type="predicted"/>
<sequence>MPRPEDATEARTVTTREWYLAGAQGRLFAKAWSHPSRDPDHLVVLVHGYAEHIGRYTHVAEQLVDSGAVVYGLDHQGHGRSAGPRVDIDDFATVVQDLHRLVTQARTAYRSIPLVVVGHSMGGMIATRYAQQHGAGVSGLVLSGPVLGPWSALTALIDHPELREAPLDASALSRDPNVATAYTQDELVWHGAFQERTLHALRTELTRITEAGSLGTLPTLWLHGSDDAIVPLADTFAGLGEVLGSDLTARVYPGARHEVFNELNWQEVLDQVREFTTRLVPD</sequence>
<dbReference type="InterPro" id="IPR022742">
    <property type="entry name" value="Hydrolase_4"/>
</dbReference>
<dbReference type="PRINTS" id="PR00111">
    <property type="entry name" value="ABHYDROLASE"/>
</dbReference>
<dbReference type="EMBL" id="JAVLVT010000001">
    <property type="protein sequence ID" value="MDS1268882.1"/>
    <property type="molecule type" value="Genomic_DNA"/>
</dbReference>
<feature type="domain" description="Serine aminopeptidase S33" evidence="1">
    <location>
        <begin position="38"/>
        <end position="263"/>
    </location>
</feature>
<keyword evidence="2" id="KW-0378">Hydrolase</keyword>
<dbReference type="Gene3D" id="3.40.50.1820">
    <property type="entry name" value="alpha/beta hydrolase"/>
    <property type="match status" value="1"/>
</dbReference>
<dbReference type="Pfam" id="PF12146">
    <property type="entry name" value="Hydrolase_4"/>
    <property type="match status" value="1"/>
</dbReference>
<organism evidence="2 3">
    <name type="scientific">Lipingzhangella rawalii</name>
    <dbReference type="NCBI Taxonomy" id="2055835"/>
    <lineage>
        <taxon>Bacteria</taxon>
        <taxon>Bacillati</taxon>
        <taxon>Actinomycetota</taxon>
        <taxon>Actinomycetes</taxon>
        <taxon>Streptosporangiales</taxon>
        <taxon>Nocardiopsidaceae</taxon>
        <taxon>Lipingzhangella</taxon>
    </lineage>
</organism>
<dbReference type="InterPro" id="IPR051044">
    <property type="entry name" value="MAG_DAG_Lipase"/>
</dbReference>
<name>A0ABU2H0Q8_9ACTN</name>
<evidence type="ECO:0000313" key="2">
    <source>
        <dbReference type="EMBL" id="MDS1268882.1"/>
    </source>
</evidence>
<reference evidence="3" key="1">
    <citation type="submission" date="2023-07" db="EMBL/GenBank/DDBJ databases">
        <title>Novel species in the genus Lipingzhangella isolated from Sambhar Salt Lake.</title>
        <authorList>
            <person name="Jiya N."/>
            <person name="Kajale S."/>
            <person name="Sharma A."/>
        </authorList>
    </citation>
    <scope>NUCLEOTIDE SEQUENCE [LARGE SCALE GENOMIC DNA]</scope>
    <source>
        <strain evidence="3">LS1_29</strain>
    </source>
</reference>
<keyword evidence="3" id="KW-1185">Reference proteome</keyword>
<dbReference type="InterPro" id="IPR029058">
    <property type="entry name" value="AB_hydrolase_fold"/>
</dbReference>
<comment type="caution">
    <text evidence="2">The sequence shown here is derived from an EMBL/GenBank/DDBJ whole genome shotgun (WGS) entry which is preliminary data.</text>
</comment>
<protein>
    <submittedName>
        <fullName evidence="2">Alpha/beta hydrolase</fullName>
    </submittedName>
</protein>
<accession>A0ABU2H0Q8</accession>
<dbReference type="RefSeq" id="WP_310910392.1">
    <property type="nucleotide sequence ID" value="NZ_JAVLVT010000001.1"/>
</dbReference>
<dbReference type="SUPFAM" id="SSF53474">
    <property type="entry name" value="alpha/beta-Hydrolases"/>
    <property type="match status" value="1"/>
</dbReference>
<dbReference type="PANTHER" id="PTHR11614">
    <property type="entry name" value="PHOSPHOLIPASE-RELATED"/>
    <property type="match status" value="1"/>
</dbReference>
<dbReference type="GO" id="GO:0016787">
    <property type="term" value="F:hydrolase activity"/>
    <property type="evidence" value="ECO:0007669"/>
    <property type="project" value="UniProtKB-KW"/>
</dbReference>
<gene>
    <name evidence="2" type="ORF">RIF23_01085</name>
</gene>
<dbReference type="Proteomes" id="UP001250214">
    <property type="component" value="Unassembled WGS sequence"/>
</dbReference>
<evidence type="ECO:0000313" key="3">
    <source>
        <dbReference type="Proteomes" id="UP001250214"/>
    </source>
</evidence>